<sequence>MSNWKLIHLNFTKNLAHFGEVGIGLEETQERVKSDTLFSALITSYARLFGKKEVEDLLNQINQNSHLFRHSSTFIYHRNQDKFTYYLPKPLLFPKNYPIKDDLAFTKTYKKLKHLPLTIWQKWYQKADFTQDDIEELTSKTQGKNNSHNYLAHQGVFDYQNNFEIKKNPKVAIDRNDSSTNFYHTGFVQYNYQDEKEYSGLYFLINFAENTKELEIKICAALHLLAEEGIGGEKSSGAGRFTPEWLELPPQWQDVINFNQGDLYSLISLFWNSSISSEIIDKSYYEIQERGGWIGSPFSGRQLRRKMIRMFTEGSVFSTIPQGELADVTPSDFKKVHKVYRSGISLSLPIQAQLTSISE</sequence>
<dbReference type="NCBIfam" id="TIGR01903">
    <property type="entry name" value="cas5_csm4"/>
    <property type="match status" value="1"/>
</dbReference>
<keyword evidence="4" id="KW-0051">Antiviral defense</keyword>
<evidence type="ECO:0000256" key="2">
    <source>
        <dbReference type="ARBA" id="ARBA00016109"/>
    </source>
</evidence>
<accession>A0A844GY56</accession>
<protein>
    <recommendedName>
        <fullName evidence="2">CRISPR system Cms protein Csm4</fullName>
    </recommendedName>
</protein>
<dbReference type="RefSeq" id="WP_155083843.1">
    <property type="nucleotide sequence ID" value="NZ_WMIA01000010.1"/>
</dbReference>
<evidence type="ECO:0000313" key="7">
    <source>
        <dbReference type="EMBL" id="MTF39095.1"/>
    </source>
</evidence>
<evidence type="ECO:0000259" key="5">
    <source>
        <dbReference type="Pfam" id="PF03787"/>
    </source>
</evidence>
<proteinExistence type="inferred from homology"/>
<dbReference type="GO" id="GO:0051607">
    <property type="term" value="P:defense response to virus"/>
    <property type="evidence" value="ECO:0007669"/>
    <property type="project" value="UniProtKB-KW"/>
</dbReference>
<comment type="similarity">
    <text evidence="1">Belongs to the CRISPR-associated Csm4 family.</text>
</comment>
<dbReference type="AlphaFoldDB" id="A0A844GY56"/>
<dbReference type="Proteomes" id="UP000437131">
    <property type="component" value="Unassembled WGS sequence"/>
</dbReference>
<name>A0A844GY56_9CHRO</name>
<evidence type="ECO:0000256" key="3">
    <source>
        <dbReference type="ARBA" id="ARBA00022884"/>
    </source>
</evidence>
<dbReference type="GO" id="GO:0003723">
    <property type="term" value="F:RNA binding"/>
    <property type="evidence" value="ECO:0007669"/>
    <property type="project" value="UniProtKB-KW"/>
</dbReference>
<dbReference type="InterPro" id="IPR005537">
    <property type="entry name" value="RAMP_III_fam"/>
</dbReference>
<dbReference type="Pfam" id="PF17953">
    <property type="entry name" value="Csm4_C"/>
    <property type="match status" value="1"/>
</dbReference>
<dbReference type="InterPro" id="IPR005510">
    <property type="entry name" value="Csm4"/>
</dbReference>
<keyword evidence="3" id="KW-0694">RNA-binding</keyword>
<feature type="domain" description="Csm4 C-terminal" evidence="6">
    <location>
        <begin position="260"/>
        <end position="350"/>
    </location>
</feature>
<evidence type="ECO:0000313" key="8">
    <source>
        <dbReference type="Proteomes" id="UP000437131"/>
    </source>
</evidence>
<evidence type="ECO:0000259" key="6">
    <source>
        <dbReference type="Pfam" id="PF17953"/>
    </source>
</evidence>
<gene>
    <name evidence="7" type="primary">csm4</name>
    <name evidence="7" type="ORF">GGC33_09145</name>
</gene>
<dbReference type="InterPro" id="IPR040932">
    <property type="entry name" value="Csm4_C"/>
</dbReference>
<comment type="caution">
    <text evidence="7">The sequence shown here is derived from an EMBL/GenBank/DDBJ whole genome shotgun (WGS) entry which is preliminary data.</text>
</comment>
<organism evidence="7 8">
    <name type="scientific">Cyanobacterium aponinum 0216</name>
    <dbReference type="NCBI Taxonomy" id="2676140"/>
    <lineage>
        <taxon>Bacteria</taxon>
        <taxon>Bacillati</taxon>
        <taxon>Cyanobacteriota</taxon>
        <taxon>Cyanophyceae</taxon>
        <taxon>Oscillatoriophycideae</taxon>
        <taxon>Chroococcales</taxon>
        <taxon>Geminocystaceae</taxon>
        <taxon>Cyanobacterium</taxon>
    </lineage>
</organism>
<evidence type="ECO:0000256" key="4">
    <source>
        <dbReference type="ARBA" id="ARBA00023118"/>
    </source>
</evidence>
<dbReference type="Pfam" id="PF03787">
    <property type="entry name" value="RAMPs"/>
    <property type="match status" value="1"/>
</dbReference>
<dbReference type="EMBL" id="WMIA01000010">
    <property type="protein sequence ID" value="MTF39095.1"/>
    <property type="molecule type" value="Genomic_DNA"/>
</dbReference>
<reference evidence="7 8" key="1">
    <citation type="submission" date="2019-11" db="EMBL/GenBank/DDBJ databases">
        <title>Isolation of a new High Light Tolerant Cyanobacteria.</title>
        <authorList>
            <person name="Dobson Z."/>
            <person name="Vaughn N."/>
            <person name="Vaughn M."/>
            <person name="Fromme P."/>
            <person name="Mazor Y."/>
        </authorList>
    </citation>
    <scope>NUCLEOTIDE SEQUENCE [LARGE SCALE GENOMIC DNA]</scope>
    <source>
        <strain evidence="7 8">0216</strain>
    </source>
</reference>
<evidence type="ECO:0000256" key="1">
    <source>
        <dbReference type="ARBA" id="ARBA00005772"/>
    </source>
</evidence>
<feature type="domain" description="CRISPR type III-associated protein" evidence="5">
    <location>
        <begin position="33"/>
        <end position="241"/>
    </location>
</feature>